<dbReference type="PANTHER" id="PTHR33705:SF2">
    <property type="entry name" value="PHOSPHOCARRIER PROTEIN NPR"/>
    <property type="match status" value="1"/>
</dbReference>
<evidence type="ECO:0000313" key="7">
    <source>
        <dbReference type="Proteomes" id="UP000323917"/>
    </source>
</evidence>
<dbReference type="InterPro" id="IPR050399">
    <property type="entry name" value="HPr"/>
</dbReference>
<feature type="domain" description="HPr" evidence="5">
    <location>
        <begin position="5"/>
        <end position="94"/>
    </location>
</feature>
<evidence type="ECO:0000313" key="6">
    <source>
        <dbReference type="EMBL" id="QEG33301.1"/>
    </source>
</evidence>
<dbReference type="Pfam" id="PF00381">
    <property type="entry name" value="PTS-HPr"/>
    <property type="match status" value="1"/>
</dbReference>
<proteinExistence type="inferred from homology"/>
<dbReference type="InterPro" id="IPR035895">
    <property type="entry name" value="HPr-like_sf"/>
</dbReference>
<evidence type="ECO:0000256" key="3">
    <source>
        <dbReference type="ARBA" id="ARBA00022490"/>
    </source>
</evidence>
<reference evidence="6 7" key="1">
    <citation type="submission" date="2019-08" db="EMBL/GenBank/DDBJ databases">
        <title>Deep-cultivation of Planctomycetes and their phenomic and genomic characterization uncovers novel biology.</title>
        <authorList>
            <person name="Wiegand S."/>
            <person name="Jogler M."/>
            <person name="Boedeker C."/>
            <person name="Pinto D."/>
            <person name="Vollmers J."/>
            <person name="Rivas-Marin E."/>
            <person name="Kohn T."/>
            <person name="Peeters S.H."/>
            <person name="Heuer A."/>
            <person name="Rast P."/>
            <person name="Oberbeckmann S."/>
            <person name="Bunk B."/>
            <person name="Jeske O."/>
            <person name="Meyerdierks A."/>
            <person name="Storesund J.E."/>
            <person name="Kallscheuer N."/>
            <person name="Luecker S."/>
            <person name="Lage O.M."/>
            <person name="Pohl T."/>
            <person name="Merkel B.J."/>
            <person name="Hornburger P."/>
            <person name="Mueller R.-W."/>
            <person name="Bruemmer F."/>
            <person name="Labrenz M."/>
            <person name="Spormann A.M."/>
            <person name="Op den Camp H."/>
            <person name="Overmann J."/>
            <person name="Amann R."/>
            <person name="Jetten M.S.M."/>
            <person name="Mascher T."/>
            <person name="Medema M.H."/>
            <person name="Devos D.P."/>
            <person name="Kaster A.-K."/>
            <person name="Ovreas L."/>
            <person name="Rohde M."/>
            <person name="Galperin M.Y."/>
            <person name="Jogler C."/>
        </authorList>
    </citation>
    <scope>NUCLEOTIDE SEQUENCE [LARGE SCALE GENOMIC DNA]</scope>
    <source>
        <strain evidence="6 7">Pr1d</strain>
    </source>
</reference>
<evidence type="ECO:0000256" key="4">
    <source>
        <dbReference type="ARBA" id="ARBA00022683"/>
    </source>
</evidence>
<dbReference type="PROSITE" id="PS51350">
    <property type="entry name" value="PTS_HPR_DOM"/>
    <property type="match status" value="1"/>
</dbReference>
<keyword evidence="6" id="KW-0808">Transferase</keyword>
<keyword evidence="3" id="KW-0963">Cytoplasm</keyword>
<dbReference type="NCBIfam" id="TIGR01003">
    <property type="entry name" value="PTS_HPr_family"/>
    <property type="match status" value="1"/>
</dbReference>
<dbReference type="GO" id="GO:0016740">
    <property type="term" value="F:transferase activity"/>
    <property type="evidence" value="ECO:0007669"/>
    <property type="project" value="UniProtKB-KW"/>
</dbReference>
<dbReference type="PRINTS" id="PR00107">
    <property type="entry name" value="PHOSPHOCPHPR"/>
</dbReference>
<dbReference type="Gene3D" id="3.30.1340.10">
    <property type="entry name" value="HPr-like"/>
    <property type="match status" value="1"/>
</dbReference>
<comment type="subcellular location">
    <subcellularLocation>
        <location evidence="1">Cytoplasm</location>
    </subcellularLocation>
</comment>
<dbReference type="EMBL" id="CP042913">
    <property type="protein sequence ID" value="QEG33301.1"/>
    <property type="molecule type" value="Genomic_DNA"/>
</dbReference>
<dbReference type="SUPFAM" id="SSF55594">
    <property type="entry name" value="HPr-like"/>
    <property type="match status" value="1"/>
</dbReference>
<evidence type="ECO:0000256" key="2">
    <source>
        <dbReference type="ARBA" id="ARBA00010736"/>
    </source>
</evidence>
<dbReference type="KEGG" id="bgok:Pr1d_05620"/>
<dbReference type="GO" id="GO:0009401">
    <property type="term" value="P:phosphoenolpyruvate-dependent sugar phosphotransferase system"/>
    <property type="evidence" value="ECO:0007669"/>
    <property type="project" value="UniProtKB-KW"/>
</dbReference>
<dbReference type="AlphaFoldDB" id="A0A5B9QG26"/>
<dbReference type="RefSeq" id="WP_148072089.1">
    <property type="nucleotide sequence ID" value="NZ_CP042913.1"/>
</dbReference>
<evidence type="ECO:0000259" key="5">
    <source>
        <dbReference type="PROSITE" id="PS51350"/>
    </source>
</evidence>
<dbReference type="InterPro" id="IPR000032">
    <property type="entry name" value="HPr-like"/>
</dbReference>
<keyword evidence="7" id="KW-1185">Reference proteome</keyword>
<dbReference type="OrthoDB" id="9809047at2"/>
<dbReference type="EC" id="2.7.11.-" evidence="6"/>
<dbReference type="CDD" id="cd00367">
    <property type="entry name" value="PTS-HPr_like"/>
    <property type="match status" value="1"/>
</dbReference>
<keyword evidence="4" id="KW-0598">Phosphotransferase system</keyword>
<name>A0A5B9QG26_9BACT</name>
<protein>
    <submittedName>
        <fullName evidence="6">Phosphocarrier protein HPr</fullName>
        <ecNumber evidence="6">2.7.11.-</ecNumber>
    </submittedName>
</protein>
<dbReference type="GO" id="GO:0005737">
    <property type="term" value="C:cytoplasm"/>
    <property type="evidence" value="ECO:0007669"/>
    <property type="project" value="UniProtKB-SubCell"/>
</dbReference>
<dbReference type="Proteomes" id="UP000323917">
    <property type="component" value="Chromosome"/>
</dbReference>
<gene>
    <name evidence="6" type="primary">ptsH</name>
    <name evidence="6" type="ORF">Pr1d_05620</name>
</gene>
<dbReference type="PANTHER" id="PTHR33705">
    <property type="entry name" value="PHOSPHOCARRIER PROTEIN HPR"/>
    <property type="match status" value="1"/>
</dbReference>
<accession>A0A5B9QG26</accession>
<comment type="similarity">
    <text evidence="2">Belongs to the HPr family.</text>
</comment>
<organism evidence="6 7">
    <name type="scientific">Bythopirellula goksoeyrii</name>
    <dbReference type="NCBI Taxonomy" id="1400387"/>
    <lineage>
        <taxon>Bacteria</taxon>
        <taxon>Pseudomonadati</taxon>
        <taxon>Planctomycetota</taxon>
        <taxon>Planctomycetia</taxon>
        <taxon>Pirellulales</taxon>
        <taxon>Lacipirellulaceae</taxon>
        <taxon>Bythopirellula</taxon>
    </lineage>
</organism>
<evidence type="ECO:0000256" key="1">
    <source>
        <dbReference type="ARBA" id="ARBA00004496"/>
    </source>
</evidence>
<sequence length="101" mass="11257">MNEQIVRRIVVITNEQGLHARPAQLMARLALQFESIIDLVRDNQRVDAKSILHMLTLGADQGTELIIEAKGPDAEEALDALVRLVESEFESNETMSQEKSG</sequence>